<evidence type="ECO:0000259" key="6">
    <source>
        <dbReference type="PROSITE" id="PS50103"/>
    </source>
</evidence>
<dbReference type="SMART" id="SM00356">
    <property type="entry name" value="ZnF_C3H1"/>
    <property type="match status" value="1"/>
</dbReference>
<reference evidence="8" key="1">
    <citation type="submission" date="2021-02" db="EMBL/GenBank/DDBJ databases">
        <authorList>
            <person name="Dougan E. K."/>
            <person name="Rhodes N."/>
            <person name="Thang M."/>
            <person name="Chan C."/>
        </authorList>
    </citation>
    <scope>NUCLEOTIDE SEQUENCE</scope>
</reference>
<dbReference type="SUPFAM" id="SSF90229">
    <property type="entry name" value="CCCH zinc finger"/>
    <property type="match status" value="1"/>
</dbReference>
<comment type="caution">
    <text evidence="8">The sequence shown here is derived from an EMBL/GenBank/DDBJ whole genome shotgun (WGS) entry which is preliminary data.</text>
</comment>
<feature type="domain" description="C3H1-type" evidence="6">
    <location>
        <begin position="816"/>
        <end position="844"/>
    </location>
</feature>
<feature type="region of interest" description="Disordered" evidence="5">
    <location>
        <begin position="391"/>
        <end position="415"/>
    </location>
</feature>
<dbReference type="GO" id="GO:0003676">
    <property type="term" value="F:nucleic acid binding"/>
    <property type="evidence" value="ECO:0007669"/>
    <property type="project" value="InterPro"/>
</dbReference>
<feature type="zinc finger region" description="C3H1-type" evidence="4">
    <location>
        <begin position="816"/>
        <end position="844"/>
    </location>
</feature>
<evidence type="ECO:0000313" key="9">
    <source>
        <dbReference type="Proteomes" id="UP000601435"/>
    </source>
</evidence>
<accession>A0A812RW91</accession>
<proteinExistence type="predicted"/>
<dbReference type="PROSITE" id="PS50103">
    <property type="entry name" value="ZF_C3H1"/>
    <property type="match status" value="1"/>
</dbReference>
<evidence type="ECO:0000256" key="1">
    <source>
        <dbReference type="ARBA" id="ARBA00022723"/>
    </source>
</evidence>
<evidence type="ECO:0000313" key="8">
    <source>
        <dbReference type="EMBL" id="CAE7454971.1"/>
    </source>
</evidence>
<name>A0A812RW91_9DINO</name>
<sequence length="1417" mass="156998">MAHFLEDSHRSNELLVVYTWVPFAWFAWPTLVVGTAQDIADTGPQILGFLLYLPLLDDARKLTMMWMAYCFLASARSLQLCMSHAGMKAQLTPFLLRILLLELAGLVAGRARIWYLSRQGTPLTSSYLDQCSRTKEVQVQPVNSSDLQQEHQAIPHAYVPSGACGRAEMIARSIWHRRRLYKDELRGRLLWAVHLHAEKQLTSDLLLHILTFLQEPERPVTTFLGLLSDDNTSQISGSQRTRMHKQLGMLCLLERIDRNCLMVFHRLVKDSMLTDRGLDIMMMVCSLEMEAVEEEFVMTSTTSSPDRRGGRVRTQEEATWGFSRTGQAFYRRVIAPVLEQAGVVKAQAPPPRALPSPIAKSSSASQGAHGGPLMPPNVQQAMRAWTARPSLLTPRPPMQQRSHDAVSSSSSGHQEIVAEEVRRQVQGALQARDASMRTLMAENEELKRMLVVQTQALGAVRETGRPMSRPTPLPSSQVVFLETVKADLYLEEAKLEQRVIRDILVFQKVNRDRVEVEEETHGGMRQLQQAYLEKKDGPEQEVIKGGIELPKLPEPHADGGVEFQDWVYMTEQMVGSLTDKAGAWYMATLACAKEAFARYQTATPLDRLNIAPALPDQLRAKLWERLDRRVLTLVLAAMPRQAKEDAVTHRVKTTADALFRLYVLYQPGSTTERAAVLKLLEGAPAGENPEEAVTALRRWRRHLNRAVDMGITPPDASLQLRGLDLIIAKVVERDAGLSFRLSLARHTLQLQNRPTQETVLQFYDHALAEIQQLAPLKGKSQSGPEATKLRALGTSAGTGESTSPTSPSSAKGSGKGAEKTPCKFFTSDAGCKKGGSCKFAHSFASREEKKSRCWTCGARNHRQADCPVKPKTKDPATPKAAAALAVPQSATSSMTSAATQLQTALPSASSTMPQQSTQSSTLDSTAAATSSTTTSSQPSGMSQHEREVKALLQEANAMLSKLTQLQALTVTQESSDELRVAIKAYEAQVRARTALLDSGASHAFRPLREGELDNTTPIKVELAGGQETWLRQTKAGTLVPSSHDDGATAGSIVPLGALVQQLNCTLTWSKDDGLVINHPSYGKIAAQTIGNCPVISEAQALSLIAELEQAKVNELEGHVSDGQLRVLNWDLEELRSWEGAMATYVATGKRHHGLEALMMPSFPFGQVDESIRGLLVEDVDLSDQAGWNYLKAMPIRRAMRKRLFQTSWIVHLYAGPYDKKTDNLKVTERNGVTVLELDILRSSLFSLRGQSSAYKLLLWAALRGQIVSVVGGPPRDSESMELICKQLFLWTVADKAMRMMRLPAPGFMMELPEGHGFWKSEVWSRWSHGLRMPSCYVSAGINEGQYRVATNLDFYKALPVERAASRDVPTWSPSSWTTTFKDQICDALQAWYKEPDLPRLVRMLAKFEGNYDEMSLA</sequence>
<dbReference type="InterPro" id="IPR001878">
    <property type="entry name" value="Znf_CCHC"/>
</dbReference>
<protein>
    <recommendedName>
        <fullName evidence="10">Retrovirus-related Pol polyprotein from transposon TNT 1-94</fullName>
    </recommendedName>
</protein>
<feature type="compositionally biased region" description="Low complexity" evidence="5">
    <location>
        <begin position="794"/>
        <end position="812"/>
    </location>
</feature>
<feature type="region of interest" description="Disordered" evidence="5">
    <location>
        <begin position="348"/>
        <end position="377"/>
    </location>
</feature>
<feature type="non-terminal residue" evidence="8">
    <location>
        <position position="1"/>
    </location>
</feature>
<evidence type="ECO:0000256" key="3">
    <source>
        <dbReference type="ARBA" id="ARBA00022833"/>
    </source>
</evidence>
<dbReference type="OrthoDB" id="10360275at2759"/>
<gene>
    <name evidence="8" type="ORF">SNEC2469_LOCUS12642</name>
</gene>
<keyword evidence="3 4" id="KW-0862">Zinc</keyword>
<feature type="domain" description="CCHC-type" evidence="7">
    <location>
        <begin position="852"/>
        <end position="867"/>
    </location>
</feature>
<keyword evidence="1 4" id="KW-0479">Metal-binding</keyword>
<evidence type="ECO:0000256" key="4">
    <source>
        <dbReference type="PROSITE-ProRule" id="PRU00723"/>
    </source>
</evidence>
<feature type="compositionally biased region" description="Low complexity" evidence="5">
    <location>
        <begin position="877"/>
        <end position="942"/>
    </location>
</feature>
<dbReference type="InterPro" id="IPR036855">
    <property type="entry name" value="Znf_CCCH_sf"/>
</dbReference>
<dbReference type="EMBL" id="CAJNJA010020070">
    <property type="protein sequence ID" value="CAE7454971.1"/>
    <property type="molecule type" value="Genomic_DNA"/>
</dbReference>
<keyword evidence="2 4" id="KW-0863">Zinc-finger</keyword>
<feature type="region of interest" description="Disordered" evidence="5">
    <location>
        <begin position="864"/>
        <end position="945"/>
    </location>
</feature>
<feature type="region of interest" description="Disordered" evidence="5">
    <location>
        <begin position="794"/>
        <end position="819"/>
    </location>
</feature>
<evidence type="ECO:0000256" key="2">
    <source>
        <dbReference type="ARBA" id="ARBA00022771"/>
    </source>
</evidence>
<dbReference type="InterPro" id="IPR000571">
    <property type="entry name" value="Znf_CCCH"/>
</dbReference>
<dbReference type="Proteomes" id="UP000601435">
    <property type="component" value="Unassembled WGS sequence"/>
</dbReference>
<evidence type="ECO:0008006" key="10">
    <source>
        <dbReference type="Google" id="ProtNLM"/>
    </source>
</evidence>
<organism evidence="8 9">
    <name type="scientific">Symbiodinium necroappetens</name>
    <dbReference type="NCBI Taxonomy" id="1628268"/>
    <lineage>
        <taxon>Eukaryota</taxon>
        <taxon>Sar</taxon>
        <taxon>Alveolata</taxon>
        <taxon>Dinophyceae</taxon>
        <taxon>Suessiales</taxon>
        <taxon>Symbiodiniaceae</taxon>
        <taxon>Symbiodinium</taxon>
    </lineage>
</organism>
<dbReference type="GO" id="GO:0008270">
    <property type="term" value="F:zinc ion binding"/>
    <property type="evidence" value="ECO:0007669"/>
    <property type="project" value="UniProtKB-KW"/>
</dbReference>
<evidence type="ECO:0000259" key="7">
    <source>
        <dbReference type="PROSITE" id="PS50158"/>
    </source>
</evidence>
<keyword evidence="9" id="KW-1185">Reference proteome</keyword>
<evidence type="ECO:0000256" key="5">
    <source>
        <dbReference type="SAM" id="MobiDB-lite"/>
    </source>
</evidence>
<dbReference type="PROSITE" id="PS50158">
    <property type="entry name" value="ZF_CCHC"/>
    <property type="match status" value="1"/>
</dbReference>